<keyword evidence="1" id="KW-0472">Membrane</keyword>
<feature type="transmembrane region" description="Helical" evidence="1">
    <location>
        <begin position="33"/>
        <end position="52"/>
    </location>
</feature>
<accession>A0A3Q0J4E4</accession>
<keyword evidence="1" id="KW-1133">Transmembrane helix</keyword>
<evidence type="ECO:0000313" key="3">
    <source>
        <dbReference type="RefSeq" id="XP_026681798.1"/>
    </source>
</evidence>
<dbReference type="Proteomes" id="UP000079169">
    <property type="component" value="Unplaced"/>
</dbReference>
<evidence type="ECO:0000256" key="1">
    <source>
        <dbReference type="SAM" id="Phobius"/>
    </source>
</evidence>
<feature type="transmembrane region" description="Helical" evidence="1">
    <location>
        <begin position="64"/>
        <end position="86"/>
    </location>
</feature>
<organism evidence="2 3">
    <name type="scientific">Diaphorina citri</name>
    <name type="common">Asian citrus psyllid</name>
    <dbReference type="NCBI Taxonomy" id="121845"/>
    <lineage>
        <taxon>Eukaryota</taxon>
        <taxon>Metazoa</taxon>
        <taxon>Ecdysozoa</taxon>
        <taxon>Arthropoda</taxon>
        <taxon>Hexapoda</taxon>
        <taxon>Insecta</taxon>
        <taxon>Pterygota</taxon>
        <taxon>Neoptera</taxon>
        <taxon>Paraneoptera</taxon>
        <taxon>Hemiptera</taxon>
        <taxon>Sternorrhyncha</taxon>
        <taxon>Psylloidea</taxon>
        <taxon>Psyllidae</taxon>
        <taxon>Diaphorininae</taxon>
        <taxon>Diaphorina</taxon>
    </lineage>
</organism>
<dbReference type="PaxDb" id="121845-A0A3Q0J4E4"/>
<dbReference type="GeneID" id="113468790"/>
<dbReference type="KEGG" id="dci:113468790"/>
<evidence type="ECO:0000313" key="2">
    <source>
        <dbReference type="Proteomes" id="UP000079169"/>
    </source>
</evidence>
<proteinExistence type="predicted"/>
<name>A0A3Q0J4E4_DIACI</name>
<sequence>MAKITAPILFLGKKNKYPVIDNFLSEETELLDFVQTVWIILGFFMFNALFLASWDHTQLIKFRVFTFVLTTVSTAIVSTFPALIIVSPLAKGLYRIVFDKKGK</sequence>
<dbReference type="AlphaFoldDB" id="A0A3Q0J4E4"/>
<gene>
    <name evidence="3" type="primary">LOC113468790</name>
</gene>
<reference evidence="3" key="1">
    <citation type="submission" date="2025-08" db="UniProtKB">
        <authorList>
            <consortium name="RefSeq"/>
        </authorList>
    </citation>
    <scope>IDENTIFICATION</scope>
</reference>
<dbReference type="RefSeq" id="XP_026681798.1">
    <property type="nucleotide sequence ID" value="XM_026825997.1"/>
</dbReference>
<keyword evidence="1" id="KW-0812">Transmembrane</keyword>
<keyword evidence="2" id="KW-1185">Reference proteome</keyword>
<protein>
    <submittedName>
        <fullName evidence="3">Uncharacterized protein LOC113468790</fullName>
    </submittedName>
</protein>